<organism evidence="3">
    <name type="scientific">Anisakis simplex</name>
    <name type="common">Herring worm</name>
    <dbReference type="NCBI Taxonomy" id="6269"/>
    <lineage>
        <taxon>Eukaryota</taxon>
        <taxon>Metazoa</taxon>
        <taxon>Ecdysozoa</taxon>
        <taxon>Nematoda</taxon>
        <taxon>Chromadorea</taxon>
        <taxon>Rhabditida</taxon>
        <taxon>Spirurina</taxon>
        <taxon>Ascaridomorpha</taxon>
        <taxon>Ascaridoidea</taxon>
        <taxon>Anisakidae</taxon>
        <taxon>Anisakis</taxon>
        <taxon>Anisakis simplex complex</taxon>
    </lineage>
</organism>
<dbReference type="EMBL" id="UYRR01031186">
    <property type="protein sequence ID" value="VDK47342.1"/>
    <property type="molecule type" value="Genomic_DNA"/>
</dbReference>
<accession>A0A0M3JX95</accession>
<protein>
    <submittedName>
        <fullName evidence="3">CHAT domain-containing protein</fullName>
    </submittedName>
</protein>
<sequence>MYHALGYSAVVCVRAIMTCDRHDLERAMQVSKDTTAVIDTFRAKFSIAESLHRLSGQMKTLTDQVVGFSGDLRKQLQTVGISESMNGTLRATLCSMVLLSWHLLADFVVGSANADINICKQLSSSLINSYPESKCVYTYLVTILINTQLNSAGITETVENLLRRVPELRIRIAGKLLPVEKFCAIKSNRFLRNGSTFLAHYEFLYFWNGFTIISTNSMLMESTLKDIDAIWQRLKEDNGLLFCEKNLNDHSYLVPYALFELAQLRTDEGKNEDAKKLLKRARTYRGYLLETRLNFRIRSVSGTLGVRHR</sequence>
<name>A0A0M3JX95_ANISI</name>
<dbReference type="WBParaSite" id="ASIM_0001295801-mRNA-1">
    <property type="protein sequence ID" value="ASIM_0001295801-mRNA-1"/>
    <property type="gene ID" value="ASIM_0001295801"/>
</dbReference>
<proteinExistence type="predicted"/>
<reference evidence="3" key="1">
    <citation type="submission" date="2017-02" db="UniProtKB">
        <authorList>
            <consortium name="WormBaseParasite"/>
        </authorList>
    </citation>
    <scope>IDENTIFICATION</scope>
</reference>
<dbReference type="PANTHER" id="PTHR31859:SF9">
    <property type="entry name" value="TETRATRICOPEPTIDE REPEAT PROTEIN 39B"/>
    <property type="match status" value="1"/>
</dbReference>
<evidence type="ECO:0000313" key="1">
    <source>
        <dbReference type="EMBL" id="VDK47342.1"/>
    </source>
</evidence>
<dbReference type="Pfam" id="PF10300">
    <property type="entry name" value="Iml2-TPR_39"/>
    <property type="match status" value="2"/>
</dbReference>
<keyword evidence="2" id="KW-1185">Reference proteome</keyword>
<dbReference type="Proteomes" id="UP000267096">
    <property type="component" value="Unassembled WGS sequence"/>
</dbReference>
<dbReference type="PANTHER" id="PTHR31859">
    <property type="entry name" value="TETRATRICOPEPTIDE REPEAT PROTEIN 39 FAMILY MEMBER"/>
    <property type="match status" value="1"/>
</dbReference>
<dbReference type="OrthoDB" id="5858384at2759"/>
<gene>
    <name evidence="1" type="ORF">ASIM_LOCUS12424</name>
</gene>
<reference evidence="1 2" key="2">
    <citation type="submission" date="2018-11" db="EMBL/GenBank/DDBJ databases">
        <authorList>
            <consortium name="Pathogen Informatics"/>
        </authorList>
    </citation>
    <scope>NUCLEOTIDE SEQUENCE [LARGE SCALE GENOMIC DNA]</scope>
</reference>
<dbReference type="InterPro" id="IPR019412">
    <property type="entry name" value="IML2/TPR_39"/>
</dbReference>
<evidence type="ECO:0000313" key="2">
    <source>
        <dbReference type="Proteomes" id="UP000267096"/>
    </source>
</evidence>
<evidence type="ECO:0000313" key="3">
    <source>
        <dbReference type="WBParaSite" id="ASIM_0001295801-mRNA-1"/>
    </source>
</evidence>
<dbReference type="AlphaFoldDB" id="A0A0M3JX95"/>